<dbReference type="FunFam" id="3.40.50.720:FF:000084">
    <property type="entry name" value="Short-chain dehydrogenase reductase"/>
    <property type="match status" value="1"/>
</dbReference>
<dbReference type="AlphaFoldDB" id="A0A562IQ71"/>
<dbReference type="RefSeq" id="WP_194290486.1">
    <property type="nucleotide sequence ID" value="NZ_ML762499.1"/>
</dbReference>
<organism evidence="3 4">
    <name type="scientific">Modestobacter roseus</name>
    <dbReference type="NCBI Taxonomy" id="1181884"/>
    <lineage>
        <taxon>Bacteria</taxon>
        <taxon>Bacillati</taxon>
        <taxon>Actinomycetota</taxon>
        <taxon>Actinomycetes</taxon>
        <taxon>Geodermatophilales</taxon>
        <taxon>Geodermatophilaceae</taxon>
        <taxon>Modestobacter</taxon>
    </lineage>
</organism>
<dbReference type="Proteomes" id="UP000321490">
    <property type="component" value="Unassembled WGS sequence"/>
</dbReference>
<dbReference type="EMBL" id="VLKF01000001">
    <property type="protein sequence ID" value="TWH72744.1"/>
    <property type="molecule type" value="Genomic_DNA"/>
</dbReference>
<comment type="caution">
    <text evidence="3">The sequence shown here is derived from an EMBL/GenBank/DDBJ whole genome shotgun (WGS) entry which is preliminary data.</text>
</comment>
<dbReference type="PRINTS" id="PR00081">
    <property type="entry name" value="GDHRDH"/>
</dbReference>
<comment type="similarity">
    <text evidence="1">Belongs to the short-chain dehydrogenases/reductases (SDR) family.</text>
</comment>
<dbReference type="PANTHER" id="PTHR43008:SF4">
    <property type="entry name" value="CHAIN DEHYDROGENASE, PUTATIVE (AFU_ORTHOLOGUE AFUA_4G08710)-RELATED"/>
    <property type="match status" value="1"/>
</dbReference>
<accession>A0A562IQ71</accession>
<dbReference type="InterPro" id="IPR002347">
    <property type="entry name" value="SDR_fam"/>
</dbReference>
<dbReference type="Pfam" id="PF13561">
    <property type="entry name" value="adh_short_C2"/>
    <property type="match status" value="1"/>
</dbReference>
<dbReference type="Gene3D" id="3.40.50.720">
    <property type="entry name" value="NAD(P)-binding Rossmann-like Domain"/>
    <property type="match status" value="1"/>
</dbReference>
<dbReference type="GO" id="GO:0050664">
    <property type="term" value="F:oxidoreductase activity, acting on NAD(P)H, oxygen as acceptor"/>
    <property type="evidence" value="ECO:0007669"/>
    <property type="project" value="TreeGrafter"/>
</dbReference>
<dbReference type="PANTHER" id="PTHR43008">
    <property type="entry name" value="BENZIL REDUCTASE"/>
    <property type="match status" value="1"/>
</dbReference>
<evidence type="ECO:0000256" key="2">
    <source>
        <dbReference type="ARBA" id="ARBA00023002"/>
    </source>
</evidence>
<keyword evidence="2" id="KW-0560">Oxidoreductase</keyword>
<reference evidence="3 4" key="1">
    <citation type="submission" date="2019-07" db="EMBL/GenBank/DDBJ databases">
        <title>R&amp;d 2014.</title>
        <authorList>
            <person name="Klenk H.-P."/>
        </authorList>
    </citation>
    <scope>NUCLEOTIDE SEQUENCE [LARGE SCALE GENOMIC DNA]</scope>
    <source>
        <strain evidence="3 4">DSM 45764</strain>
    </source>
</reference>
<sequence length="256" mass="25672">MVDLGLAGSRVLVTGGTSGIGLAVAAAFLAEGAAVGVVGRSPERMAAALAELEAGHPGADVVGVVGDVGEEESLRAAVDTIAGRLGGLDHVVGSAGIAGELGAAVDAVPAAGFLEVQRVNVAGPFLLVKTALRHLRAGSAPTCTLIGSDSGFVAVPGMLAYNASKGALVQLTRALSVELHEPFGIRVNSVCPSIVDTPMAREGLGRDSWEGVGYPVSTPEDIAWLVLSIASPRSRAVNGVSLLADHGYHARSAFPA</sequence>
<name>A0A562IQ71_9ACTN</name>
<dbReference type="InterPro" id="IPR036291">
    <property type="entry name" value="NAD(P)-bd_dom_sf"/>
</dbReference>
<evidence type="ECO:0000313" key="3">
    <source>
        <dbReference type="EMBL" id="TWH72744.1"/>
    </source>
</evidence>
<evidence type="ECO:0000313" key="4">
    <source>
        <dbReference type="Proteomes" id="UP000321490"/>
    </source>
</evidence>
<dbReference type="PRINTS" id="PR00080">
    <property type="entry name" value="SDRFAMILY"/>
</dbReference>
<dbReference type="CDD" id="cd05233">
    <property type="entry name" value="SDR_c"/>
    <property type="match status" value="1"/>
</dbReference>
<evidence type="ECO:0000256" key="1">
    <source>
        <dbReference type="ARBA" id="ARBA00006484"/>
    </source>
</evidence>
<proteinExistence type="inferred from homology"/>
<dbReference type="InterPro" id="IPR020904">
    <property type="entry name" value="Sc_DH/Rdtase_CS"/>
</dbReference>
<gene>
    <name evidence="3" type="ORF">JD78_01266</name>
</gene>
<dbReference type="SUPFAM" id="SSF51735">
    <property type="entry name" value="NAD(P)-binding Rossmann-fold domains"/>
    <property type="match status" value="1"/>
</dbReference>
<protein>
    <submittedName>
        <fullName evidence="3">Dihydroanticapsin dehydrogenase</fullName>
    </submittedName>
</protein>
<keyword evidence="4" id="KW-1185">Reference proteome</keyword>
<dbReference type="PROSITE" id="PS00061">
    <property type="entry name" value="ADH_SHORT"/>
    <property type="match status" value="1"/>
</dbReference>